<evidence type="ECO:0000313" key="2">
    <source>
        <dbReference type="EMBL" id="CAG8594983.1"/>
    </source>
</evidence>
<dbReference type="AlphaFoldDB" id="A0A9N9C8Z5"/>
<proteinExistence type="predicted"/>
<dbReference type="EMBL" id="CAJVPS010003824">
    <property type="protein sequence ID" value="CAG8594983.1"/>
    <property type="molecule type" value="Genomic_DNA"/>
</dbReference>
<sequence length="246" mass="27838">MSNDYDTGMLPPPSLGKPVHSVLANEIYDEVESMLENELERGSFTSRSHQQKQSVITTKTISHRDSTYDPSTTTDHAGPSNRYQRSGSTSISESTFTSPSAIWRKSPTVSDETDQDHVITEYDAATAAQLREHNLLFARSPTLSRWQLESIGDLRRSETQFNNLLLRVQADEGNNYKKLKQEFRELQENLIDQHGYMLQELNMCATKELTAFSGTFGLCVKTGVALEKLRRKKKLNIPFFADVAKN</sequence>
<accession>A0A9N9C8Z5</accession>
<feature type="compositionally biased region" description="Polar residues" evidence="1">
    <location>
        <begin position="43"/>
        <end position="60"/>
    </location>
</feature>
<name>A0A9N9C8Z5_9GLOM</name>
<protein>
    <submittedName>
        <fullName evidence="2">6759_t:CDS:1</fullName>
    </submittedName>
</protein>
<evidence type="ECO:0000313" key="3">
    <source>
        <dbReference type="Proteomes" id="UP000789508"/>
    </source>
</evidence>
<feature type="compositionally biased region" description="Polar residues" evidence="1">
    <location>
        <begin position="68"/>
        <end position="100"/>
    </location>
</feature>
<reference evidence="2" key="1">
    <citation type="submission" date="2021-06" db="EMBL/GenBank/DDBJ databases">
        <authorList>
            <person name="Kallberg Y."/>
            <person name="Tangrot J."/>
            <person name="Rosling A."/>
        </authorList>
    </citation>
    <scope>NUCLEOTIDE SEQUENCE</scope>
    <source>
        <strain evidence="2">FL130A</strain>
    </source>
</reference>
<dbReference type="OrthoDB" id="2423570at2759"/>
<dbReference type="Proteomes" id="UP000789508">
    <property type="component" value="Unassembled WGS sequence"/>
</dbReference>
<gene>
    <name evidence="2" type="ORF">ALEPTO_LOCUS7876</name>
</gene>
<comment type="caution">
    <text evidence="2">The sequence shown here is derived from an EMBL/GenBank/DDBJ whole genome shotgun (WGS) entry which is preliminary data.</text>
</comment>
<evidence type="ECO:0000256" key="1">
    <source>
        <dbReference type="SAM" id="MobiDB-lite"/>
    </source>
</evidence>
<organism evidence="2 3">
    <name type="scientific">Ambispora leptoticha</name>
    <dbReference type="NCBI Taxonomy" id="144679"/>
    <lineage>
        <taxon>Eukaryota</taxon>
        <taxon>Fungi</taxon>
        <taxon>Fungi incertae sedis</taxon>
        <taxon>Mucoromycota</taxon>
        <taxon>Glomeromycotina</taxon>
        <taxon>Glomeromycetes</taxon>
        <taxon>Archaeosporales</taxon>
        <taxon>Ambisporaceae</taxon>
        <taxon>Ambispora</taxon>
    </lineage>
</organism>
<keyword evidence="3" id="KW-1185">Reference proteome</keyword>
<feature type="region of interest" description="Disordered" evidence="1">
    <location>
        <begin position="41"/>
        <end position="109"/>
    </location>
</feature>